<feature type="coiled-coil region" evidence="8">
    <location>
        <begin position="58"/>
        <end position="184"/>
    </location>
</feature>
<evidence type="ECO:0000256" key="3">
    <source>
        <dbReference type="ARBA" id="ARBA00022019"/>
    </source>
</evidence>
<keyword evidence="7" id="KW-0131">Cell cycle</keyword>
<dbReference type="Proteomes" id="UP000094801">
    <property type="component" value="Unassembled WGS sequence"/>
</dbReference>
<accession>A0A1E4SV09</accession>
<keyword evidence="5" id="KW-0498">Mitosis</keyword>
<organism evidence="9 10">
    <name type="scientific">[Candida] arabinofermentans NRRL YB-2248</name>
    <dbReference type="NCBI Taxonomy" id="983967"/>
    <lineage>
        <taxon>Eukaryota</taxon>
        <taxon>Fungi</taxon>
        <taxon>Dikarya</taxon>
        <taxon>Ascomycota</taxon>
        <taxon>Saccharomycotina</taxon>
        <taxon>Pichiomycetes</taxon>
        <taxon>Pichiales</taxon>
        <taxon>Pichiaceae</taxon>
        <taxon>Ogataea</taxon>
        <taxon>Ogataea/Candida clade</taxon>
    </lineage>
</organism>
<dbReference type="GO" id="GO:0007094">
    <property type="term" value="P:mitotic spindle assembly checkpoint signaling"/>
    <property type="evidence" value="ECO:0007669"/>
    <property type="project" value="InterPro"/>
</dbReference>
<evidence type="ECO:0000256" key="8">
    <source>
        <dbReference type="SAM" id="Coils"/>
    </source>
</evidence>
<evidence type="ECO:0000256" key="1">
    <source>
        <dbReference type="ARBA" id="ARBA00004123"/>
    </source>
</evidence>
<proteinExistence type="inferred from homology"/>
<dbReference type="PANTHER" id="PTHR23168">
    <property type="entry name" value="MITOTIC SPINDLE ASSEMBLY CHECKPOINT PROTEIN MAD1 MITOTIC ARREST DEFICIENT-LIKE PROTEIN 1"/>
    <property type="match status" value="1"/>
</dbReference>
<dbReference type="SUPFAM" id="SSF75704">
    <property type="entry name" value="Mitotic arrest deficient-like 1, Mad1"/>
    <property type="match status" value="1"/>
</dbReference>
<comment type="subcellular location">
    <subcellularLocation>
        <location evidence="1">Nucleus</location>
    </subcellularLocation>
</comment>
<keyword evidence="4" id="KW-0132">Cell division</keyword>
<dbReference type="Pfam" id="PF05557">
    <property type="entry name" value="MAD"/>
    <property type="match status" value="1"/>
</dbReference>
<keyword evidence="8" id="KW-0175">Coiled coil</keyword>
<name>A0A1E4SV09_9ASCO</name>
<sequence>MQSSTPSSPFVDRPTRGSIAIERNAIDSQLVLEKELRNKVSTLEYKYKQLCDTTDIERLKHSERIALLEAELEKTSEALESAISDAKIIFDEDKKLKEQLKNASEVLTDANGKLEELQFKLENTTRKLAQAEVKIDYMQTNFDETRKKLEAQHQLALKKNNGLVESLRDSISEKDRKITQLTNMLGHKDDEINSLRSQNKATDEVKAREMYERECASQLEYIRELESKNLKISRKLSELQSKNDYVEILKDEKTTLLKKLESFENLEEQHGDLLLKYEKLQKTASLWKNENEGNLNLQTPNDILEENSKLELENKKLTKTLKSHRLELTKSQEDYVKLQSQLFKANTSISQLKQDISMRDVEILKLSNTIKLNNQEIEFMKDRLENVTEENSLISKHLPLQQQNHSNEDYNTLQKLVDDYKVEIDELKKLNDGFMNESNKRQKLQYEDSQRDMMKLLESKTEENEELLNKLNSKDIEIDGKLFEIRKLEAKIQRLETDLQTSEKPLKVLQLNNNPTSNHERSVKKSLELLMQENKDLTAIIKSSSFEANIPTVPKSVYLRLSHTVDTQQTEIKSLSKRLVRLKEFYESKSLMLNSVVYNLLGYKLEFINDYKLKLISHHDYTNVEKSSYIIVDVSKNGSLLTNNIDSGAKKGNLIVRLGVDENTEKNANEDAINVENLIKFWIFEKKQPSCFFSALNLELFDKI</sequence>
<evidence type="ECO:0000256" key="5">
    <source>
        <dbReference type="ARBA" id="ARBA00022776"/>
    </source>
</evidence>
<gene>
    <name evidence="9" type="ORF">CANARDRAFT_30116</name>
</gene>
<feature type="coiled-coil region" evidence="8">
    <location>
        <begin position="307"/>
        <end position="341"/>
    </location>
</feature>
<dbReference type="AlphaFoldDB" id="A0A1E4SV09"/>
<keyword evidence="6" id="KW-0539">Nucleus</keyword>
<evidence type="ECO:0000313" key="10">
    <source>
        <dbReference type="Proteomes" id="UP000094801"/>
    </source>
</evidence>
<dbReference type="OrthoDB" id="331602at2759"/>
<evidence type="ECO:0000256" key="6">
    <source>
        <dbReference type="ARBA" id="ARBA00023242"/>
    </source>
</evidence>
<dbReference type="GO" id="GO:0051315">
    <property type="term" value="P:attachment of mitotic spindle microtubules to kinetochore"/>
    <property type="evidence" value="ECO:0007669"/>
    <property type="project" value="TreeGrafter"/>
</dbReference>
<dbReference type="GO" id="GO:0051301">
    <property type="term" value="P:cell division"/>
    <property type="evidence" value="ECO:0007669"/>
    <property type="project" value="UniProtKB-KW"/>
</dbReference>
<evidence type="ECO:0000256" key="7">
    <source>
        <dbReference type="ARBA" id="ARBA00023306"/>
    </source>
</evidence>
<dbReference type="InterPro" id="IPR008672">
    <property type="entry name" value="Mad1"/>
</dbReference>
<evidence type="ECO:0000256" key="4">
    <source>
        <dbReference type="ARBA" id="ARBA00022618"/>
    </source>
</evidence>
<dbReference type="GO" id="GO:0000776">
    <property type="term" value="C:kinetochore"/>
    <property type="evidence" value="ECO:0007669"/>
    <property type="project" value="TreeGrafter"/>
</dbReference>
<keyword evidence="10" id="KW-1185">Reference proteome</keyword>
<comment type="similarity">
    <text evidence="2">Belongs to the MAD1 family.</text>
</comment>
<dbReference type="GO" id="GO:0072686">
    <property type="term" value="C:mitotic spindle"/>
    <property type="evidence" value="ECO:0007669"/>
    <property type="project" value="TreeGrafter"/>
</dbReference>
<dbReference type="PANTHER" id="PTHR23168:SF0">
    <property type="entry name" value="MITOTIC SPINDLE ASSEMBLY CHECKPOINT PROTEIN MAD1"/>
    <property type="match status" value="1"/>
</dbReference>
<evidence type="ECO:0000313" key="9">
    <source>
        <dbReference type="EMBL" id="ODV83345.1"/>
    </source>
</evidence>
<dbReference type="STRING" id="983967.A0A1E4SV09"/>
<feature type="coiled-coil region" evidence="8">
    <location>
        <begin position="208"/>
        <end position="283"/>
    </location>
</feature>
<feature type="coiled-coil region" evidence="8">
    <location>
        <begin position="370"/>
        <end position="505"/>
    </location>
</feature>
<evidence type="ECO:0000256" key="2">
    <source>
        <dbReference type="ARBA" id="ARBA00008029"/>
    </source>
</evidence>
<dbReference type="GO" id="GO:0005635">
    <property type="term" value="C:nuclear envelope"/>
    <property type="evidence" value="ECO:0007669"/>
    <property type="project" value="TreeGrafter"/>
</dbReference>
<protein>
    <recommendedName>
        <fullName evidence="3">Spindle assembly checkpoint component MAD1</fullName>
    </recommendedName>
</protein>
<reference evidence="10" key="1">
    <citation type="submission" date="2016-04" db="EMBL/GenBank/DDBJ databases">
        <title>Comparative genomics of biotechnologically important yeasts.</title>
        <authorList>
            <consortium name="DOE Joint Genome Institute"/>
            <person name="Riley R."/>
            <person name="Haridas S."/>
            <person name="Wolfe K.H."/>
            <person name="Lopes M.R."/>
            <person name="Hittinger C.T."/>
            <person name="Goker M."/>
            <person name="Salamov A."/>
            <person name="Wisecaver J."/>
            <person name="Long T.M."/>
            <person name="Aerts A.L."/>
            <person name="Barry K."/>
            <person name="Choi C."/>
            <person name="Clum A."/>
            <person name="Coughlan A.Y."/>
            <person name="Deshpande S."/>
            <person name="Douglass A.P."/>
            <person name="Hanson S.J."/>
            <person name="Klenk H.-P."/>
            <person name="Labutti K."/>
            <person name="Lapidus A."/>
            <person name="Lindquist E."/>
            <person name="Lipzen A."/>
            <person name="Meier-Kolthoff J.P."/>
            <person name="Ohm R.A."/>
            <person name="Otillar R.P."/>
            <person name="Pangilinan J."/>
            <person name="Peng Y."/>
            <person name="Rokas A."/>
            <person name="Rosa C.A."/>
            <person name="Scheuner C."/>
            <person name="Sibirny A.A."/>
            <person name="Slot J.C."/>
            <person name="Stielow J.B."/>
            <person name="Sun H."/>
            <person name="Kurtzman C.P."/>
            <person name="Blackwell M."/>
            <person name="Grigoriev I.V."/>
            <person name="Jeffries T.W."/>
        </authorList>
    </citation>
    <scope>NUCLEOTIDE SEQUENCE [LARGE SCALE GENOMIC DNA]</scope>
    <source>
        <strain evidence="10">NRRL YB-2248</strain>
    </source>
</reference>
<dbReference type="EMBL" id="KV453865">
    <property type="protein sequence ID" value="ODV83345.1"/>
    <property type="molecule type" value="Genomic_DNA"/>
</dbReference>